<evidence type="ECO:0000256" key="1">
    <source>
        <dbReference type="ARBA" id="ARBA00011073"/>
    </source>
</evidence>
<sequence length="579" mass="63914">MSEKIENLLNVALEANIQELDKCRELSAGFNPIDNSWDLIIRFTGTPDFLEKYNGIQYEILSNNFAILSVPKETIDKLAEDDSVIYIEKAKPLYFAVINNRSEACVTNAQNQFGIYGEGVIIAVIDSGIDYANSAFIDEFGKTRIIEIWDQTIGNGENTYGFNRGTFYTDSQINAAINAPDFRERYEIVPSRDYSGHGTHVAGIAAGNFANDKRNNIGIATKSKLLIVKLATPRENSFPTTIELMEAIDYVTRKAEELQMPIVINLSFGNNYGSHDGTSLLETYINEISAKERISVVIGSGNEGNAGGHTSGKIDTGETENIEFAVSNYQNSLNLQIWKSYADIFEIELISPTGESTGIFTDANEVMKYNISSDRTRLMVYYGTPKPYSIYQEVYVQFVPEDMYIQSGIWTVRITSVKSVLGAYNMWLPVEASLGTNTRFLNPIPDTTLTIPSTASKAITVGAYDSNRQTYADFSGRGFTRETNQIKPDIVAPGVDIISAAVGGGLSSKSGTSMATPFVSGAAALLMEWGIINGNDKYLYGEKLKAYLIRGARKIDGFKKWPNPMMGWGALCIRNSIPR</sequence>
<evidence type="ECO:0000256" key="2">
    <source>
        <dbReference type="ARBA" id="ARBA00022670"/>
    </source>
</evidence>
<evidence type="ECO:0000256" key="4">
    <source>
        <dbReference type="ARBA" id="ARBA00022825"/>
    </source>
</evidence>
<dbReference type="InterPro" id="IPR015500">
    <property type="entry name" value="Peptidase_S8_subtilisin-rel"/>
</dbReference>
<dbReference type="InterPro" id="IPR041365">
    <property type="entry name" value="CspB_prodomain"/>
</dbReference>
<dbReference type="InterPro" id="IPR000209">
    <property type="entry name" value="Peptidase_S8/S53_dom"/>
</dbReference>
<feature type="domain" description="Peptidase S8/S53" evidence="7">
    <location>
        <begin position="446"/>
        <end position="569"/>
    </location>
</feature>
<dbReference type="RefSeq" id="WP_260978722.1">
    <property type="nucleotide sequence ID" value="NZ_JAODBU010000007.1"/>
</dbReference>
<feature type="domain" description="Csp protease B prodomain" evidence="8">
    <location>
        <begin position="3"/>
        <end position="90"/>
    </location>
</feature>
<dbReference type="PROSITE" id="PS00136">
    <property type="entry name" value="SUBTILASE_ASP"/>
    <property type="match status" value="1"/>
</dbReference>
<evidence type="ECO:0000259" key="7">
    <source>
        <dbReference type="Pfam" id="PF00082"/>
    </source>
</evidence>
<evidence type="ECO:0000256" key="3">
    <source>
        <dbReference type="ARBA" id="ARBA00022801"/>
    </source>
</evidence>
<dbReference type="Proteomes" id="UP001431199">
    <property type="component" value="Unassembled WGS sequence"/>
</dbReference>
<evidence type="ECO:0000256" key="6">
    <source>
        <dbReference type="RuleBase" id="RU003355"/>
    </source>
</evidence>
<dbReference type="PANTHER" id="PTHR43806">
    <property type="entry name" value="PEPTIDASE S8"/>
    <property type="match status" value="1"/>
</dbReference>
<keyword evidence="10" id="KW-1185">Reference proteome</keyword>
<dbReference type="PIRSF" id="PIRSF037894">
    <property type="entry name" value="Subtilisin_rel_CspABC"/>
    <property type="match status" value="1"/>
</dbReference>
<dbReference type="InterPro" id="IPR023827">
    <property type="entry name" value="Peptidase_S8_Asp-AS"/>
</dbReference>
<dbReference type="CDD" id="cd07478">
    <property type="entry name" value="Peptidases_S8_CspA-like"/>
    <property type="match status" value="1"/>
</dbReference>
<dbReference type="PRINTS" id="PR00723">
    <property type="entry name" value="SUBTILISIN"/>
</dbReference>
<feature type="active site" description="Charge relay system" evidence="5">
    <location>
        <position position="197"/>
    </location>
</feature>
<proteinExistence type="inferred from homology"/>
<feature type="active site" description="Charge relay system" evidence="5">
    <location>
        <position position="513"/>
    </location>
</feature>
<evidence type="ECO:0000313" key="10">
    <source>
        <dbReference type="Proteomes" id="UP001431199"/>
    </source>
</evidence>
<dbReference type="PANTHER" id="PTHR43806:SF11">
    <property type="entry name" value="CEREVISIN-RELATED"/>
    <property type="match status" value="1"/>
</dbReference>
<dbReference type="Pfam" id="PF00082">
    <property type="entry name" value="Peptidase_S8"/>
    <property type="match status" value="2"/>
</dbReference>
<gene>
    <name evidence="9" type="ORF">N5B56_08345</name>
</gene>
<protein>
    <submittedName>
        <fullName evidence="9">S8 family serine peptidase</fullName>
    </submittedName>
</protein>
<name>A0ABT2M0P6_9FIRM</name>
<evidence type="ECO:0000256" key="5">
    <source>
        <dbReference type="PROSITE-ProRule" id="PRU01240"/>
    </source>
</evidence>
<comment type="similarity">
    <text evidence="1 5 6">Belongs to the peptidase S8 family.</text>
</comment>
<dbReference type="InterPro" id="IPR017310">
    <property type="entry name" value="Pept_S8A_subtilisin_clostridia"/>
</dbReference>
<keyword evidence="3 5" id="KW-0378">Hydrolase</keyword>
<dbReference type="PROSITE" id="PS00137">
    <property type="entry name" value="SUBTILASE_HIS"/>
    <property type="match status" value="1"/>
</dbReference>
<dbReference type="InterPro" id="IPR023828">
    <property type="entry name" value="Peptidase_S8_Ser-AS"/>
</dbReference>
<dbReference type="InterPro" id="IPR034045">
    <property type="entry name" value="Pep_S8_CspA-like"/>
</dbReference>
<dbReference type="InterPro" id="IPR050131">
    <property type="entry name" value="Peptidase_S8_subtilisin-like"/>
</dbReference>
<feature type="domain" description="Peptidase S8/S53" evidence="7">
    <location>
        <begin position="117"/>
        <end position="342"/>
    </location>
</feature>
<dbReference type="EMBL" id="JAODBU010000007">
    <property type="protein sequence ID" value="MCT7399089.1"/>
    <property type="molecule type" value="Genomic_DNA"/>
</dbReference>
<dbReference type="InterPro" id="IPR036852">
    <property type="entry name" value="Peptidase_S8/S53_dom_sf"/>
</dbReference>
<reference evidence="9" key="1">
    <citation type="submission" date="2022-09" db="EMBL/GenBank/DDBJ databases">
        <title>Eubacterium sp. LFL-14 isolated from human feces.</title>
        <authorList>
            <person name="Liu F."/>
        </authorList>
    </citation>
    <scope>NUCLEOTIDE SEQUENCE</scope>
    <source>
        <strain evidence="9">LFL-14</strain>
    </source>
</reference>
<comment type="caution">
    <text evidence="9">The sequence shown here is derived from an EMBL/GenBank/DDBJ whole genome shotgun (WGS) entry which is preliminary data.</text>
</comment>
<accession>A0ABT2M0P6</accession>
<keyword evidence="4 5" id="KW-0720">Serine protease</keyword>
<dbReference type="PROSITE" id="PS00138">
    <property type="entry name" value="SUBTILASE_SER"/>
    <property type="match status" value="1"/>
</dbReference>
<feature type="active site" description="Charge relay system" evidence="5">
    <location>
        <position position="126"/>
    </location>
</feature>
<keyword evidence="2 5" id="KW-0645">Protease</keyword>
<dbReference type="SUPFAM" id="SSF52743">
    <property type="entry name" value="Subtilisin-like"/>
    <property type="match status" value="1"/>
</dbReference>
<evidence type="ECO:0000259" key="8">
    <source>
        <dbReference type="Pfam" id="PF18425"/>
    </source>
</evidence>
<dbReference type="Gene3D" id="2.60.120.1290">
    <property type="match status" value="1"/>
</dbReference>
<dbReference type="Gene3D" id="3.30.70.2980">
    <property type="match status" value="1"/>
</dbReference>
<dbReference type="Pfam" id="PF18425">
    <property type="entry name" value="CspB_prodomain"/>
    <property type="match status" value="1"/>
</dbReference>
<organism evidence="9 10">
    <name type="scientific">Eubacterium album</name>
    <dbReference type="NCBI Taxonomy" id="2978477"/>
    <lineage>
        <taxon>Bacteria</taxon>
        <taxon>Bacillati</taxon>
        <taxon>Bacillota</taxon>
        <taxon>Clostridia</taxon>
        <taxon>Eubacteriales</taxon>
        <taxon>Eubacteriaceae</taxon>
        <taxon>Eubacterium</taxon>
    </lineage>
</organism>
<dbReference type="Gene3D" id="3.40.50.200">
    <property type="entry name" value="Peptidase S8/S53 domain"/>
    <property type="match status" value="1"/>
</dbReference>
<dbReference type="PROSITE" id="PS51892">
    <property type="entry name" value="SUBTILASE"/>
    <property type="match status" value="1"/>
</dbReference>
<evidence type="ECO:0000313" key="9">
    <source>
        <dbReference type="EMBL" id="MCT7399089.1"/>
    </source>
</evidence>
<dbReference type="InterPro" id="IPR022398">
    <property type="entry name" value="Peptidase_S8_His-AS"/>
</dbReference>